<sequence>MAASASTGAARGGGCPGRQVRVKRSGGRRGPGGGGEGALKRLKVAVKVFVRATSEGEAPGDCAGRGGGARSRPGGRKSRKELRKEKRHLRKARRLQRTAGPGPESEEGSARPPPAAGAPKAKAPQATAEGPLAHVKAKAAAPRGTAQAPPGRTKPSAAAAAARKRALLAANQEEAREIRKLERCLGLNKRKKKDDGPTVPLSFARDGLDYILGALEPGRAGGLYDSSGEDEDQAGQTLPERDLESGSELDREEDAGAGAQPRDEDVDPESREEAEGGARENRGRKRVRFAADEERRQSSSEGDDTKHQVHREQPALEGTVDVHKQEELERLKKHVKGLINRLSEPNMASISGQLEELYMTHSRKDMNDTLTAALMGACVTASAMPSRLMMEHVLLVSILHHTVGIEVGACFLEAVVRKFDDVYKSGGEGKECDNLFTIVAHLYNFHVVQSLLVFDILKKLIGTFTEKDIELILLMLKNVGSALRKDDPLSLKELITEAQAKASGAGSRLQDQTRIRFMLETMLALKNNDMRKIPGYDPEPVEKLRKLQRALVRSAVSGSDTQLRVSWDGVLNADQTGRWWIVGSAWSGTPMIDNSHHALLQKPLAGMVSSKMLELARKQRMNTDIRRNIFCTIMMSEDFLDAFEKLLKLGLKDQQEREVVHVLVDCCLQEKTYNPFYAFLASKFCSYERRFQMTFQFSIWDKFRDLENLPATNFSNLVHLVAHLLKTKSLPLSILKVVEFSELDKPRVHFLRKVLTMLLVETEVEDLALIFARVSDNPKLGVLREGLKLFITHFLLKPTQAPQSAEQVSMLRERASLAAKALQGKTALRM</sequence>
<dbReference type="Pfam" id="PF02854">
    <property type="entry name" value="MIF4G"/>
    <property type="match status" value="1"/>
</dbReference>
<dbReference type="SMART" id="SM00544">
    <property type="entry name" value="MA3"/>
    <property type="match status" value="1"/>
</dbReference>
<protein>
    <recommendedName>
        <fullName evidence="6">Nucleolar MIF4G domain-containing protein 1</fullName>
    </recommendedName>
    <alternativeName>
        <fullName evidence="7">SGD1 homolog</fullName>
    </alternativeName>
</protein>
<feature type="compositionally biased region" description="Acidic residues" evidence="8">
    <location>
        <begin position="245"/>
        <end position="255"/>
    </location>
</feature>
<dbReference type="FunFam" id="1.25.40.180:FF:000032">
    <property type="entry name" value="Nucleolar MIF4G domain-containing protein 1"/>
    <property type="match status" value="1"/>
</dbReference>
<dbReference type="InterPro" id="IPR016024">
    <property type="entry name" value="ARM-type_fold"/>
</dbReference>
<accession>A0A8C0XF94</accession>
<dbReference type="AlphaFoldDB" id="A0A8C0XF94"/>
<organism evidence="10">
    <name type="scientific">Castor canadensis</name>
    <name type="common">American beaver</name>
    <dbReference type="NCBI Taxonomy" id="51338"/>
    <lineage>
        <taxon>Eukaryota</taxon>
        <taxon>Metazoa</taxon>
        <taxon>Chordata</taxon>
        <taxon>Craniata</taxon>
        <taxon>Vertebrata</taxon>
        <taxon>Euteleostomi</taxon>
        <taxon>Mammalia</taxon>
        <taxon>Eutheria</taxon>
        <taxon>Euarchontoglires</taxon>
        <taxon>Glires</taxon>
        <taxon>Rodentia</taxon>
        <taxon>Castorimorpha</taxon>
        <taxon>Castoridae</taxon>
        <taxon>Castor</taxon>
    </lineage>
</organism>
<feature type="region of interest" description="Disordered" evidence="8">
    <location>
        <begin position="1"/>
        <end position="164"/>
    </location>
</feature>
<comment type="subunit">
    <text evidence="5">May interact with EIF4A1, EIF4A2 and EIF4A3. Interacts with PPP1CA and PPP1CC.</text>
</comment>
<dbReference type="GO" id="GO:0042274">
    <property type="term" value="P:ribosomal small subunit biogenesis"/>
    <property type="evidence" value="ECO:0007669"/>
    <property type="project" value="TreeGrafter"/>
</dbReference>
<feature type="region of interest" description="Disordered" evidence="8">
    <location>
        <begin position="181"/>
        <end position="203"/>
    </location>
</feature>
<gene>
    <name evidence="10" type="primary">Nom1</name>
</gene>
<dbReference type="PROSITE" id="PS51366">
    <property type="entry name" value="MI"/>
    <property type="match status" value="1"/>
</dbReference>
<feature type="domain" description="MI" evidence="9">
    <location>
        <begin position="624"/>
        <end position="740"/>
    </location>
</feature>
<dbReference type="Pfam" id="PF02847">
    <property type="entry name" value="MA3"/>
    <property type="match status" value="1"/>
</dbReference>
<evidence type="ECO:0000256" key="3">
    <source>
        <dbReference type="ARBA" id="ARBA00023242"/>
    </source>
</evidence>
<dbReference type="Gene3D" id="1.25.40.180">
    <property type="match status" value="1"/>
</dbReference>
<evidence type="ECO:0000256" key="4">
    <source>
        <dbReference type="ARBA" id="ARBA00054269"/>
    </source>
</evidence>
<feature type="compositionally biased region" description="Basic and acidic residues" evidence="8">
    <location>
        <begin position="268"/>
        <end position="281"/>
    </location>
</feature>
<dbReference type="Ensembl" id="ENSCCNT00000031781.1">
    <property type="protein sequence ID" value="ENSCCNP00000024951.1"/>
    <property type="gene ID" value="ENSCCNG00000024354.1"/>
</dbReference>
<name>A0A8C0XF94_CASCN</name>
<evidence type="ECO:0000256" key="8">
    <source>
        <dbReference type="SAM" id="MobiDB-lite"/>
    </source>
</evidence>
<evidence type="ECO:0000313" key="10">
    <source>
        <dbReference type="Ensembl" id="ENSCCNP00000024951.1"/>
    </source>
</evidence>
<dbReference type="GO" id="GO:0005730">
    <property type="term" value="C:nucleolus"/>
    <property type="evidence" value="ECO:0007669"/>
    <property type="project" value="UniProtKB-SubCell"/>
</dbReference>
<evidence type="ECO:0000256" key="6">
    <source>
        <dbReference type="ARBA" id="ARBA00072504"/>
    </source>
</evidence>
<proteinExistence type="inferred from homology"/>
<dbReference type="SMART" id="SM00543">
    <property type="entry name" value="MIF4G"/>
    <property type="match status" value="1"/>
</dbReference>
<dbReference type="SUPFAM" id="SSF48371">
    <property type="entry name" value="ARM repeat"/>
    <property type="match status" value="1"/>
</dbReference>
<comment type="function">
    <text evidence="4">Plays a role in targeting PPP1CA to the nucleolus.</text>
</comment>
<keyword evidence="3" id="KW-0539">Nucleus</keyword>
<comment type="subcellular location">
    <subcellularLocation>
        <location evidence="1">Nucleus</location>
        <location evidence="1">Nucleolus</location>
    </subcellularLocation>
</comment>
<feature type="compositionally biased region" description="Gly residues" evidence="8">
    <location>
        <begin position="28"/>
        <end position="37"/>
    </location>
</feature>
<feature type="region of interest" description="Disordered" evidence="8">
    <location>
        <begin position="216"/>
        <end position="322"/>
    </location>
</feature>
<dbReference type="InterPro" id="IPR003890">
    <property type="entry name" value="MIF4G-like_typ-3"/>
</dbReference>
<dbReference type="InterPro" id="IPR050781">
    <property type="entry name" value="CWC22_splicing_factor"/>
</dbReference>
<feature type="compositionally biased region" description="Basic residues" evidence="8">
    <location>
        <begin position="73"/>
        <end position="96"/>
    </location>
</feature>
<dbReference type="GO" id="GO:0003723">
    <property type="term" value="F:RNA binding"/>
    <property type="evidence" value="ECO:0007669"/>
    <property type="project" value="InterPro"/>
</dbReference>
<evidence type="ECO:0000256" key="5">
    <source>
        <dbReference type="ARBA" id="ARBA00063784"/>
    </source>
</evidence>
<feature type="compositionally biased region" description="Basic and acidic residues" evidence="8">
    <location>
        <begin position="289"/>
        <end position="322"/>
    </location>
</feature>
<dbReference type="PANTHER" id="PTHR18034">
    <property type="entry name" value="CELL CYCLE CONTROL PROTEIN CWF22-RELATED"/>
    <property type="match status" value="1"/>
</dbReference>
<comment type="similarity">
    <text evidence="2">Belongs to the CWC22 family.</text>
</comment>
<evidence type="ECO:0000256" key="7">
    <source>
        <dbReference type="ARBA" id="ARBA00075714"/>
    </source>
</evidence>
<reference evidence="10" key="1">
    <citation type="submission" date="2023-09" db="UniProtKB">
        <authorList>
            <consortium name="Ensembl"/>
        </authorList>
    </citation>
    <scope>IDENTIFICATION</scope>
</reference>
<dbReference type="PANTHER" id="PTHR18034:SF4">
    <property type="entry name" value="NUCLEOLAR MIF4G DOMAIN-CONTAINING PROTEIN 1"/>
    <property type="match status" value="1"/>
</dbReference>
<evidence type="ECO:0000256" key="1">
    <source>
        <dbReference type="ARBA" id="ARBA00004604"/>
    </source>
</evidence>
<feature type="compositionally biased region" description="Low complexity" evidence="8">
    <location>
        <begin position="117"/>
        <end position="129"/>
    </location>
</feature>
<dbReference type="InterPro" id="IPR003891">
    <property type="entry name" value="Initiation_fac_eIF4g_MI"/>
</dbReference>
<evidence type="ECO:0000259" key="9">
    <source>
        <dbReference type="PROSITE" id="PS51366"/>
    </source>
</evidence>
<evidence type="ECO:0000256" key="2">
    <source>
        <dbReference type="ARBA" id="ARBA00006856"/>
    </source>
</evidence>